<protein>
    <recommendedName>
        <fullName evidence="2">ILEI/PANDER domain-containing protein</fullName>
    </recommendedName>
</protein>
<organism evidence="3 4">
    <name type="scientific">Penaeus vannamei</name>
    <name type="common">Whiteleg shrimp</name>
    <name type="synonym">Litopenaeus vannamei</name>
    <dbReference type="NCBI Taxonomy" id="6689"/>
    <lineage>
        <taxon>Eukaryota</taxon>
        <taxon>Metazoa</taxon>
        <taxon>Ecdysozoa</taxon>
        <taxon>Arthropoda</taxon>
        <taxon>Crustacea</taxon>
        <taxon>Multicrustacea</taxon>
        <taxon>Malacostraca</taxon>
        <taxon>Eumalacostraca</taxon>
        <taxon>Eucarida</taxon>
        <taxon>Decapoda</taxon>
        <taxon>Dendrobranchiata</taxon>
        <taxon>Penaeoidea</taxon>
        <taxon>Penaeidae</taxon>
        <taxon>Penaeus</taxon>
    </lineage>
</organism>
<proteinExistence type="predicted"/>
<dbReference type="GO" id="GO:0016266">
    <property type="term" value="P:protein O-linked glycosylation via N-acetyl-galactosamine"/>
    <property type="evidence" value="ECO:0007669"/>
    <property type="project" value="TreeGrafter"/>
</dbReference>
<keyword evidence="1" id="KW-0732">Signal</keyword>
<evidence type="ECO:0000259" key="2">
    <source>
        <dbReference type="Pfam" id="PF15711"/>
    </source>
</evidence>
<dbReference type="EMBL" id="QCYY01003863">
    <property type="protein sequence ID" value="ROT62022.1"/>
    <property type="molecule type" value="Genomic_DNA"/>
</dbReference>
<dbReference type="InterPro" id="IPR029044">
    <property type="entry name" value="Nucleotide-diphossugar_trans"/>
</dbReference>
<evidence type="ECO:0000256" key="1">
    <source>
        <dbReference type="SAM" id="SignalP"/>
    </source>
</evidence>
<dbReference type="InterPro" id="IPR052463">
    <property type="entry name" value="O-linked_mannose_GnT"/>
</dbReference>
<dbReference type="Gene3D" id="3.90.550.10">
    <property type="entry name" value="Spore Coat Polysaccharide Biosynthesis Protein SpsA, Chain A"/>
    <property type="match status" value="1"/>
</dbReference>
<dbReference type="PANTHER" id="PTHR46396:SF2">
    <property type="entry name" value="ILEI_PANDER DOMAIN-CONTAINING PROTEIN"/>
    <property type="match status" value="1"/>
</dbReference>
<dbReference type="PANTHER" id="PTHR46396">
    <property type="entry name" value="PROTEIN O-LINKED-MANNOSE BETA-1,2-N-ACETYLGLUCOSAMINYLTRANSFERASE 1"/>
    <property type="match status" value="1"/>
</dbReference>
<comment type="caution">
    <text evidence="3">The sequence shown here is derived from an EMBL/GenBank/DDBJ whole genome shotgun (WGS) entry which is preliminary data.</text>
</comment>
<evidence type="ECO:0000313" key="3">
    <source>
        <dbReference type="EMBL" id="ROT62022.1"/>
    </source>
</evidence>
<dbReference type="AlphaFoldDB" id="A0A423SCQ0"/>
<evidence type="ECO:0000313" key="4">
    <source>
        <dbReference type="Proteomes" id="UP000283509"/>
    </source>
</evidence>
<dbReference type="Proteomes" id="UP000283509">
    <property type="component" value="Unassembled WGS sequence"/>
</dbReference>
<gene>
    <name evidence="3" type="ORF">C7M84_020147</name>
</gene>
<reference evidence="3 4" key="2">
    <citation type="submission" date="2019-01" db="EMBL/GenBank/DDBJ databases">
        <title>The decoding of complex shrimp genome reveals the adaptation for benthos swimmer, frequently molting mechanism and breeding impact on genome.</title>
        <authorList>
            <person name="Sun Y."/>
            <person name="Gao Y."/>
            <person name="Yu Y."/>
        </authorList>
    </citation>
    <scope>NUCLEOTIDE SEQUENCE [LARGE SCALE GENOMIC DNA]</scope>
    <source>
        <tissue evidence="3">Muscle</tissue>
    </source>
</reference>
<sequence length="441" mass="50094">MSRARLSFLHIAPTLVALWAATVTWSSVGADGHDVLINLTISTPGDVNIYKSFQTNEENLKRFNLTAEDMSEGNVHLNSHGEVDEIEVKGMKIPLHLDLRKEIEGLTYSYLTVDKKTWSVRVGDFNNVTLDDFKDDPNLVPENMTLDWSLIPAYTPNPANISLKSGVMEASIHFNNDTLLFEYLEGEVKVGKWVPILPYTGLFLRVINPHTRQLTFSKYFSTDYFMDKEFLENIRNLKKGRIAIVASFYDVTGHFETPVRDALEECGSFAAQHLRFRDLWAWVWQVGGATLAEGLVTNQNGIETIPPPLYLSLQIPAVNASERFCEDWPTGGTWEKRKQFCDTYDGYGDLCSCDNPFPTTADNPKMDTWREDIGILLVTGNRPQYLYRLLRQVLLQPGVNKTQIFVSIDGFHEEPVKLVEIFELKYLIHHPVGVGSPRISR</sequence>
<dbReference type="GO" id="GO:0047223">
    <property type="term" value="F:beta-1,3-galactosyl-O-glycosyl-glycoprotein beta-1,3-N-acetylglucosaminyltransferase activity"/>
    <property type="evidence" value="ECO:0007669"/>
    <property type="project" value="TreeGrafter"/>
</dbReference>
<dbReference type="OrthoDB" id="6353957at2759"/>
<keyword evidence="4" id="KW-1185">Reference proteome</keyword>
<dbReference type="Pfam" id="PF15711">
    <property type="entry name" value="ILEI"/>
    <property type="match status" value="1"/>
</dbReference>
<reference evidence="3 4" key="1">
    <citation type="submission" date="2018-04" db="EMBL/GenBank/DDBJ databases">
        <authorList>
            <person name="Zhang X."/>
            <person name="Yuan J."/>
            <person name="Li F."/>
            <person name="Xiang J."/>
        </authorList>
    </citation>
    <scope>NUCLEOTIDE SEQUENCE [LARGE SCALE GENOMIC DNA]</scope>
    <source>
        <tissue evidence="3">Muscle</tissue>
    </source>
</reference>
<dbReference type="PROSITE" id="PS52031">
    <property type="entry name" value="GG_LECTIN"/>
    <property type="match status" value="1"/>
</dbReference>
<dbReference type="STRING" id="6689.A0A423SCQ0"/>
<feature type="signal peptide" evidence="1">
    <location>
        <begin position="1"/>
        <end position="30"/>
    </location>
</feature>
<name>A0A423SCQ0_PENVA</name>
<dbReference type="InterPro" id="IPR039477">
    <property type="entry name" value="ILEI/PANDER_dom"/>
</dbReference>
<dbReference type="GO" id="GO:0000139">
    <property type="term" value="C:Golgi membrane"/>
    <property type="evidence" value="ECO:0007669"/>
    <property type="project" value="TreeGrafter"/>
</dbReference>
<feature type="domain" description="ILEI/PANDER" evidence="2">
    <location>
        <begin position="201"/>
        <end position="287"/>
    </location>
</feature>
<feature type="chain" id="PRO_5019375305" description="ILEI/PANDER domain-containing protein" evidence="1">
    <location>
        <begin position="31"/>
        <end position="441"/>
    </location>
</feature>
<accession>A0A423SCQ0</accession>